<evidence type="ECO:0000256" key="3">
    <source>
        <dbReference type="ARBA" id="ARBA00005119"/>
    </source>
</evidence>
<keyword evidence="9" id="KW-0444">Lipid biosynthesis</keyword>
<keyword evidence="16" id="KW-0594">Phospholipid biosynthesis</keyword>
<dbReference type="RefSeq" id="WP_092616929.1">
    <property type="nucleotide sequence ID" value="NZ_FNCV01000003.1"/>
</dbReference>
<proteinExistence type="inferred from homology"/>
<protein>
    <recommendedName>
        <fullName evidence="7 18">Phosphatidate cytidylyltransferase</fullName>
        <ecNumber evidence="6 18">2.7.7.41</ecNumber>
    </recommendedName>
</protein>
<comment type="catalytic activity">
    <reaction evidence="1 18">
        <text>a 1,2-diacyl-sn-glycero-3-phosphate + CTP + H(+) = a CDP-1,2-diacyl-sn-glycerol + diphosphate</text>
        <dbReference type="Rhea" id="RHEA:16229"/>
        <dbReference type="ChEBI" id="CHEBI:15378"/>
        <dbReference type="ChEBI" id="CHEBI:33019"/>
        <dbReference type="ChEBI" id="CHEBI:37563"/>
        <dbReference type="ChEBI" id="CHEBI:58332"/>
        <dbReference type="ChEBI" id="CHEBI:58608"/>
        <dbReference type="EC" id="2.7.7.41"/>
    </reaction>
</comment>
<keyword evidence="12 18" id="KW-0548">Nucleotidyltransferase</keyword>
<evidence type="ECO:0000256" key="19">
    <source>
        <dbReference type="SAM" id="Phobius"/>
    </source>
</evidence>
<keyword evidence="11 18" id="KW-0812">Transmembrane</keyword>
<dbReference type="STRING" id="83401.SAMN05421742_103168"/>
<evidence type="ECO:0000256" key="14">
    <source>
        <dbReference type="ARBA" id="ARBA00023098"/>
    </source>
</evidence>
<evidence type="ECO:0000256" key="15">
    <source>
        <dbReference type="ARBA" id="ARBA00023136"/>
    </source>
</evidence>
<dbReference type="Pfam" id="PF01148">
    <property type="entry name" value="CTP_transf_1"/>
    <property type="match status" value="1"/>
</dbReference>
<dbReference type="OrthoDB" id="9799199at2"/>
<dbReference type="GO" id="GO:0004605">
    <property type="term" value="F:phosphatidate cytidylyltransferase activity"/>
    <property type="evidence" value="ECO:0007669"/>
    <property type="project" value="UniProtKB-EC"/>
</dbReference>
<gene>
    <name evidence="20" type="ORF">SAMN05421742_103168</name>
</gene>
<dbReference type="UniPathway" id="UPA00557">
    <property type="reaction ID" value="UER00614"/>
</dbReference>
<dbReference type="PROSITE" id="PS01315">
    <property type="entry name" value="CDS"/>
    <property type="match status" value="1"/>
</dbReference>
<evidence type="ECO:0000256" key="11">
    <source>
        <dbReference type="ARBA" id="ARBA00022692"/>
    </source>
</evidence>
<evidence type="ECO:0000256" key="4">
    <source>
        <dbReference type="ARBA" id="ARBA00005189"/>
    </source>
</evidence>
<dbReference type="EC" id="2.7.7.41" evidence="6 18"/>
<evidence type="ECO:0000256" key="16">
    <source>
        <dbReference type="ARBA" id="ARBA00023209"/>
    </source>
</evidence>
<evidence type="ECO:0000256" key="17">
    <source>
        <dbReference type="ARBA" id="ARBA00023264"/>
    </source>
</evidence>
<sequence>MFRTRLLSALVLVPVALGAVWLGPPWFDLLWALVAALMAWEWQKLVMGRFDSAGMVLAGVAAAATLAVGLDVRLAALVVALGPLLVHLLTGRGKAPWMGLGALYLALPAAALVWSRQIGGAEPIFWLLAVVWATDVGAYAAGRGIGGPKLAPRVSPNKTWAGLLGGMLTAAGAGAGVALGLGAERWVEAAALGGLLAVLAQGGDLFESFVKRRFGVKDSSALIPGHGGLLDRFDGLLAAAPVVAGLIWLKGPGLGIWP</sequence>
<keyword evidence="21" id="KW-1185">Reference proteome</keyword>
<feature type="transmembrane region" description="Helical" evidence="19">
    <location>
        <begin position="74"/>
        <end position="90"/>
    </location>
</feature>
<evidence type="ECO:0000256" key="13">
    <source>
        <dbReference type="ARBA" id="ARBA00022989"/>
    </source>
</evidence>
<dbReference type="InterPro" id="IPR000374">
    <property type="entry name" value="PC_trans"/>
</dbReference>
<dbReference type="PANTHER" id="PTHR46382">
    <property type="entry name" value="PHOSPHATIDATE CYTIDYLYLTRANSFERASE"/>
    <property type="match status" value="1"/>
</dbReference>
<evidence type="ECO:0000256" key="1">
    <source>
        <dbReference type="ARBA" id="ARBA00001698"/>
    </source>
</evidence>
<evidence type="ECO:0000256" key="18">
    <source>
        <dbReference type="RuleBase" id="RU003938"/>
    </source>
</evidence>
<reference evidence="21" key="1">
    <citation type="submission" date="2016-10" db="EMBL/GenBank/DDBJ databases">
        <authorList>
            <person name="Varghese N."/>
            <person name="Submissions S."/>
        </authorList>
    </citation>
    <scope>NUCLEOTIDE SEQUENCE [LARGE SCALE GENOMIC DNA]</scope>
    <source>
        <strain evidence="21">930I</strain>
    </source>
</reference>
<evidence type="ECO:0000256" key="7">
    <source>
        <dbReference type="ARBA" id="ARBA00019373"/>
    </source>
</evidence>
<keyword evidence="17" id="KW-1208">Phospholipid metabolism</keyword>
<evidence type="ECO:0000256" key="8">
    <source>
        <dbReference type="ARBA" id="ARBA00022475"/>
    </source>
</evidence>
<dbReference type="AlphaFoldDB" id="A0A1G7Y2A9"/>
<evidence type="ECO:0000313" key="21">
    <source>
        <dbReference type="Proteomes" id="UP000217076"/>
    </source>
</evidence>
<comment type="pathway">
    <text evidence="4">Lipid metabolism.</text>
</comment>
<feature type="transmembrane region" description="Helical" evidence="19">
    <location>
        <begin position="163"/>
        <end position="183"/>
    </location>
</feature>
<keyword evidence="15 19" id="KW-0472">Membrane</keyword>
<keyword evidence="8" id="KW-1003">Cell membrane</keyword>
<feature type="transmembrane region" description="Helical" evidence="19">
    <location>
        <begin position="124"/>
        <end position="142"/>
    </location>
</feature>
<organism evidence="20 21">
    <name type="scientific">Roseospirillum parvum</name>
    <dbReference type="NCBI Taxonomy" id="83401"/>
    <lineage>
        <taxon>Bacteria</taxon>
        <taxon>Pseudomonadati</taxon>
        <taxon>Pseudomonadota</taxon>
        <taxon>Alphaproteobacteria</taxon>
        <taxon>Rhodospirillales</taxon>
        <taxon>Rhodospirillaceae</taxon>
        <taxon>Roseospirillum</taxon>
    </lineage>
</organism>
<keyword evidence="14" id="KW-0443">Lipid metabolism</keyword>
<comment type="similarity">
    <text evidence="5 18">Belongs to the CDS family.</text>
</comment>
<keyword evidence="10 18" id="KW-0808">Transferase</keyword>
<evidence type="ECO:0000256" key="12">
    <source>
        <dbReference type="ARBA" id="ARBA00022695"/>
    </source>
</evidence>
<comment type="pathway">
    <text evidence="3 18">Phospholipid metabolism; CDP-diacylglycerol biosynthesis; CDP-diacylglycerol from sn-glycerol 3-phosphate: step 3/3.</text>
</comment>
<keyword evidence="13 19" id="KW-1133">Transmembrane helix</keyword>
<dbReference type="GO" id="GO:0005886">
    <property type="term" value="C:plasma membrane"/>
    <property type="evidence" value="ECO:0007669"/>
    <property type="project" value="UniProtKB-SubCell"/>
</dbReference>
<feature type="transmembrane region" description="Helical" evidence="19">
    <location>
        <begin position="97"/>
        <end position="118"/>
    </location>
</feature>
<evidence type="ECO:0000256" key="6">
    <source>
        <dbReference type="ARBA" id="ARBA00012487"/>
    </source>
</evidence>
<dbReference type="EMBL" id="FNCV01000003">
    <property type="protein sequence ID" value="SDG90551.1"/>
    <property type="molecule type" value="Genomic_DNA"/>
</dbReference>
<comment type="subcellular location">
    <subcellularLocation>
        <location evidence="2">Cell membrane</location>
        <topology evidence="2">Multi-pass membrane protein</topology>
    </subcellularLocation>
</comment>
<name>A0A1G7Y2A9_9PROT</name>
<evidence type="ECO:0000256" key="10">
    <source>
        <dbReference type="ARBA" id="ARBA00022679"/>
    </source>
</evidence>
<evidence type="ECO:0000313" key="20">
    <source>
        <dbReference type="EMBL" id="SDG90551.1"/>
    </source>
</evidence>
<evidence type="ECO:0000256" key="5">
    <source>
        <dbReference type="ARBA" id="ARBA00010185"/>
    </source>
</evidence>
<dbReference type="Proteomes" id="UP000217076">
    <property type="component" value="Unassembled WGS sequence"/>
</dbReference>
<dbReference type="GO" id="GO:0016024">
    <property type="term" value="P:CDP-diacylglycerol biosynthetic process"/>
    <property type="evidence" value="ECO:0007669"/>
    <property type="project" value="UniProtKB-UniPathway"/>
</dbReference>
<evidence type="ECO:0000256" key="9">
    <source>
        <dbReference type="ARBA" id="ARBA00022516"/>
    </source>
</evidence>
<evidence type="ECO:0000256" key="2">
    <source>
        <dbReference type="ARBA" id="ARBA00004651"/>
    </source>
</evidence>
<feature type="transmembrane region" description="Helical" evidence="19">
    <location>
        <begin position="50"/>
        <end position="68"/>
    </location>
</feature>
<accession>A0A1G7Y2A9</accession>
<dbReference type="PANTHER" id="PTHR46382:SF1">
    <property type="entry name" value="PHOSPHATIDATE CYTIDYLYLTRANSFERASE"/>
    <property type="match status" value="1"/>
</dbReference>